<protein>
    <submittedName>
        <fullName evidence="1">Uncharacterized protein</fullName>
    </submittedName>
</protein>
<reference evidence="1 2" key="2">
    <citation type="submission" date="2018-07" db="EMBL/GenBank/DDBJ databases">
        <title>Pontibacter sp. 2b14 genomic sequence and assembly.</title>
        <authorList>
            <person name="Du Z.-J."/>
        </authorList>
    </citation>
    <scope>NUCLEOTIDE SEQUENCE [LARGE SCALE GENOMIC DNA]</scope>
    <source>
        <strain evidence="1 2">2b14</strain>
    </source>
</reference>
<sequence>MVLPFLDGLKHIAGYLKQAGSMDLLWPDLPAAGGPDAASDLNRLLYGSLLITIIFKIKICTAFSRKQLSYNLYLQIHNITQSHA</sequence>
<dbReference type="EMBL" id="QMDV01000003">
    <property type="protein sequence ID" value="RAU82423.1"/>
    <property type="molecule type" value="Genomic_DNA"/>
</dbReference>
<gene>
    <name evidence="1" type="ORF">DP923_11605</name>
</gene>
<evidence type="ECO:0000313" key="1">
    <source>
        <dbReference type="EMBL" id="RAU82423.1"/>
    </source>
</evidence>
<organism evidence="1 2">
    <name type="scientific">Pontibacter arcticus</name>
    <dbReference type="NCBI Taxonomy" id="2080288"/>
    <lineage>
        <taxon>Bacteria</taxon>
        <taxon>Pseudomonadati</taxon>
        <taxon>Bacteroidota</taxon>
        <taxon>Cytophagia</taxon>
        <taxon>Cytophagales</taxon>
        <taxon>Hymenobacteraceae</taxon>
        <taxon>Pontibacter</taxon>
    </lineage>
</organism>
<dbReference type="AlphaFoldDB" id="A0A364RDQ8"/>
<keyword evidence="2" id="KW-1185">Reference proteome</keyword>
<name>A0A364RDQ8_9BACT</name>
<accession>A0A364RDQ8</accession>
<evidence type="ECO:0000313" key="2">
    <source>
        <dbReference type="Proteomes" id="UP000251692"/>
    </source>
</evidence>
<reference evidence="1 2" key="1">
    <citation type="submission" date="2018-06" db="EMBL/GenBank/DDBJ databases">
        <authorList>
            <person name="Liu Z.-W."/>
        </authorList>
    </citation>
    <scope>NUCLEOTIDE SEQUENCE [LARGE SCALE GENOMIC DNA]</scope>
    <source>
        <strain evidence="1 2">2b14</strain>
    </source>
</reference>
<proteinExistence type="predicted"/>
<comment type="caution">
    <text evidence="1">The sequence shown here is derived from an EMBL/GenBank/DDBJ whole genome shotgun (WGS) entry which is preliminary data.</text>
</comment>
<dbReference type="Proteomes" id="UP000251692">
    <property type="component" value="Unassembled WGS sequence"/>
</dbReference>